<dbReference type="Gene3D" id="1.10.45.10">
    <property type="entry name" value="Vanillyl-alcohol Oxidase, Chain A, domain 4"/>
    <property type="match status" value="1"/>
</dbReference>
<evidence type="ECO:0000256" key="3">
    <source>
        <dbReference type="ARBA" id="ARBA00022827"/>
    </source>
</evidence>
<dbReference type="PROSITE" id="PS51387">
    <property type="entry name" value="FAD_PCMH"/>
    <property type="match status" value="1"/>
</dbReference>
<dbReference type="PANTHER" id="PTHR43716:SF2">
    <property type="entry name" value="BLL6224 PROTEIN"/>
    <property type="match status" value="1"/>
</dbReference>
<comment type="similarity">
    <text evidence="1">Belongs to the FAD-binding oxidoreductase/transferase type 4 family.</text>
</comment>
<keyword evidence="6" id="KW-1185">Reference proteome</keyword>
<evidence type="ECO:0000256" key="1">
    <source>
        <dbReference type="ARBA" id="ARBA00008000"/>
    </source>
</evidence>
<dbReference type="GO" id="GO:0071949">
    <property type="term" value="F:FAD binding"/>
    <property type="evidence" value="ECO:0007669"/>
    <property type="project" value="InterPro"/>
</dbReference>
<comment type="caution">
    <text evidence="5">The sequence shown here is derived from an EMBL/GenBank/DDBJ whole genome shotgun (WGS) entry which is preliminary data.</text>
</comment>
<name>A0A558HMA4_9GAMM</name>
<dbReference type="GO" id="GO:0022904">
    <property type="term" value="P:respiratory electron transport chain"/>
    <property type="evidence" value="ECO:0007669"/>
    <property type="project" value="TreeGrafter"/>
</dbReference>
<dbReference type="PANTHER" id="PTHR43716">
    <property type="entry name" value="D-2-HYDROXYGLUTARATE DEHYDROGENASE, MITOCHONDRIAL"/>
    <property type="match status" value="1"/>
</dbReference>
<dbReference type="Gene3D" id="3.30.43.10">
    <property type="entry name" value="Uridine Diphospho-n-acetylenolpyruvylglucosamine Reductase, domain 2"/>
    <property type="match status" value="1"/>
</dbReference>
<dbReference type="InterPro" id="IPR036318">
    <property type="entry name" value="FAD-bd_PCMH-like_sf"/>
</dbReference>
<dbReference type="STRING" id="553385.GCA_000591415_02524"/>
<dbReference type="InterPro" id="IPR004113">
    <property type="entry name" value="FAD-bd_oxidored_4_C"/>
</dbReference>
<sequence length="475" mass="51492">MTAHDELLTFLTTTLGPSGVLCDDVDIARYRIDWAGAQGGIPLAVARPATPEQVAEILGYCHRNDIPVVPQGGGSGLVEAALPDRDTPELVISLERLNGIRHVDPINFSMSVDAGCILQTIKDAAEAEDCFFPLTLGAQGSCQIGGNIATNAGGLNVLRYGMMRQLVLGVEVALPDGRLLCDMKALHKNNTGYDLKQLFIGAEGTLGIVTGAVIKLFPRPQVTRTALIGCPDVESVLKLYAQSRRSCCDLLSAFELIPRICLELAIEVAPDLPDPLDEGHPVYILMEVAASGPVNLDGMIEALFEIGIENGWINDGVLATSDHQAKQLWRIREAMLEGQQRRGEHLRTDVSLPLSALSEFHHRAQLSMEETSPECTVIAYGHVGDGNLHFNVLPPPTLEQEAKRSLLHELELQLFDIVAEFSGSISAEHGIGRAKQAPFLETLTAPEHEIMRGIKRQIDPRGMMSPGRILPATHD</sequence>
<dbReference type="InterPro" id="IPR006094">
    <property type="entry name" value="Oxid_FAD_bind_N"/>
</dbReference>
<dbReference type="SUPFAM" id="SSF56176">
    <property type="entry name" value="FAD-binding/transporter-associated domain-like"/>
    <property type="match status" value="1"/>
</dbReference>
<feature type="domain" description="FAD-binding PCMH-type" evidence="4">
    <location>
        <begin position="38"/>
        <end position="219"/>
    </location>
</feature>
<protein>
    <submittedName>
        <fullName evidence="5">FAD-binding oxidoreductase</fullName>
    </submittedName>
</protein>
<organism evidence="5 6">
    <name type="scientific">Cobetia crustatorum</name>
    <dbReference type="NCBI Taxonomy" id="553385"/>
    <lineage>
        <taxon>Bacteria</taxon>
        <taxon>Pseudomonadati</taxon>
        <taxon>Pseudomonadota</taxon>
        <taxon>Gammaproteobacteria</taxon>
        <taxon>Oceanospirillales</taxon>
        <taxon>Halomonadaceae</taxon>
        <taxon>Cobetia</taxon>
    </lineage>
</organism>
<dbReference type="RefSeq" id="WP_024952489.1">
    <property type="nucleotide sequence ID" value="NZ_CAWOWR010000116.1"/>
</dbReference>
<dbReference type="EMBL" id="VNFH01000006">
    <property type="protein sequence ID" value="TVU70181.1"/>
    <property type="molecule type" value="Genomic_DNA"/>
</dbReference>
<evidence type="ECO:0000256" key="2">
    <source>
        <dbReference type="ARBA" id="ARBA00022630"/>
    </source>
</evidence>
<dbReference type="InterPro" id="IPR016167">
    <property type="entry name" value="FAD-bd_PCMH_sub1"/>
</dbReference>
<reference evidence="5 6" key="1">
    <citation type="submission" date="2019-07" db="EMBL/GenBank/DDBJ databases">
        <title>Diversity of Bacteria from Kongsfjorden, Arctic.</title>
        <authorList>
            <person name="Yu Y."/>
        </authorList>
    </citation>
    <scope>NUCLEOTIDE SEQUENCE [LARGE SCALE GENOMIC DNA]</scope>
    <source>
        <strain evidence="5 6">SM1923</strain>
    </source>
</reference>
<keyword evidence="3" id="KW-0274">FAD</keyword>
<keyword evidence="2" id="KW-0285">Flavoprotein</keyword>
<dbReference type="Gene3D" id="3.30.465.10">
    <property type="match status" value="1"/>
</dbReference>
<dbReference type="Gene3D" id="3.30.70.2190">
    <property type="match status" value="1"/>
</dbReference>
<dbReference type="InterPro" id="IPR016169">
    <property type="entry name" value="FAD-bd_PCMH_sub2"/>
</dbReference>
<dbReference type="InterPro" id="IPR016164">
    <property type="entry name" value="FAD-linked_Oxase-like_C"/>
</dbReference>
<proteinExistence type="inferred from homology"/>
<dbReference type="InterPro" id="IPR016166">
    <property type="entry name" value="FAD-bd_PCMH"/>
</dbReference>
<dbReference type="InterPro" id="IPR051264">
    <property type="entry name" value="FAD-oxidored/transferase_4"/>
</dbReference>
<dbReference type="Pfam" id="PF01565">
    <property type="entry name" value="FAD_binding_4"/>
    <property type="match status" value="1"/>
</dbReference>
<dbReference type="Proteomes" id="UP000319941">
    <property type="component" value="Unassembled WGS sequence"/>
</dbReference>
<evidence type="ECO:0000259" key="4">
    <source>
        <dbReference type="PROSITE" id="PS51387"/>
    </source>
</evidence>
<evidence type="ECO:0000313" key="5">
    <source>
        <dbReference type="EMBL" id="TVU70181.1"/>
    </source>
</evidence>
<evidence type="ECO:0000313" key="6">
    <source>
        <dbReference type="Proteomes" id="UP000319941"/>
    </source>
</evidence>
<dbReference type="SUPFAM" id="SSF55103">
    <property type="entry name" value="FAD-linked oxidases, C-terminal domain"/>
    <property type="match status" value="1"/>
</dbReference>
<dbReference type="Gene3D" id="3.30.70.2740">
    <property type="match status" value="1"/>
</dbReference>
<dbReference type="InterPro" id="IPR016171">
    <property type="entry name" value="Vanillyl_alc_oxidase_C-sub2"/>
</dbReference>
<gene>
    <name evidence="5" type="ORF">FQP86_10330</name>
</gene>
<dbReference type="GO" id="GO:0003824">
    <property type="term" value="F:catalytic activity"/>
    <property type="evidence" value="ECO:0007669"/>
    <property type="project" value="InterPro"/>
</dbReference>
<dbReference type="OrthoDB" id="9811557at2"/>
<accession>A0A558HMA4</accession>
<dbReference type="Pfam" id="PF02913">
    <property type="entry name" value="FAD-oxidase_C"/>
    <property type="match status" value="1"/>
</dbReference>
<dbReference type="AlphaFoldDB" id="A0A558HMA4"/>